<evidence type="ECO:0000256" key="2">
    <source>
        <dbReference type="ARBA" id="ARBA00023002"/>
    </source>
</evidence>
<dbReference type="InterPro" id="IPR006140">
    <property type="entry name" value="D-isomer_DH_NAD-bd"/>
</dbReference>
<dbReference type="Gene3D" id="3.40.50.720">
    <property type="entry name" value="NAD(P)-binding Rossmann-like Domain"/>
    <property type="match status" value="2"/>
</dbReference>
<evidence type="ECO:0000313" key="8">
    <source>
        <dbReference type="Proteomes" id="UP000033876"/>
    </source>
</evidence>
<dbReference type="Proteomes" id="UP000033876">
    <property type="component" value="Unassembled WGS sequence"/>
</dbReference>
<dbReference type="PANTHER" id="PTHR43026:SF1">
    <property type="entry name" value="2-HYDROXYACID DEHYDROGENASE HOMOLOG 1-RELATED"/>
    <property type="match status" value="1"/>
</dbReference>
<dbReference type="FunFam" id="3.40.50.720:FF:000203">
    <property type="entry name" value="D-3-phosphoglycerate dehydrogenase (SerA)"/>
    <property type="match status" value="1"/>
</dbReference>
<dbReference type="SUPFAM" id="SSF52283">
    <property type="entry name" value="Formate/glycerate dehydrogenase catalytic domain-like"/>
    <property type="match status" value="1"/>
</dbReference>
<dbReference type="EMBL" id="LBTF01000016">
    <property type="protein sequence ID" value="KKQ35393.1"/>
    <property type="molecule type" value="Genomic_DNA"/>
</dbReference>
<dbReference type="PROSITE" id="PS00671">
    <property type="entry name" value="D_2_HYDROXYACID_DH_3"/>
    <property type="match status" value="1"/>
</dbReference>
<dbReference type="Pfam" id="PF00389">
    <property type="entry name" value="2-Hacid_dh"/>
    <property type="match status" value="1"/>
</dbReference>
<evidence type="ECO:0000259" key="5">
    <source>
        <dbReference type="Pfam" id="PF00389"/>
    </source>
</evidence>
<sequence>MRIVFFETNKEEEKILKGLLPEIDAVFSSEKLSLDNVSLAKDAEIMSVFINSEISKEIIDQLPLLKFISTRSTGFDHIDHIYAESKNIVVSNVPAYGSRTVAEHTFALLLEFSRKAGEANRQIKAENNFDIEIMQFKGFDLFGKTIGVIGTGKIGKNVCRIAKGFGMKILATDLYPDYVFAEELGVEYIPLTELLSASDIVTIHTPYNETTFHLINKENIKQFKKGAYLINTARGEIVETEALVSALKDGTLAGTGLDVLEGERQLKSEKNIGGPVAELIQMPNVVVTPHIAFCTTEAIAEILKVTTENIKSFSAGTPQNLVK</sequence>
<evidence type="ECO:0000256" key="1">
    <source>
        <dbReference type="ARBA" id="ARBA00005854"/>
    </source>
</evidence>
<feature type="domain" description="D-isomer specific 2-hydroxyacid dehydrogenase NAD-binding" evidence="6">
    <location>
        <begin position="106"/>
        <end position="292"/>
    </location>
</feature>
<dbReference type="AlphaFoldDB" id="A0A0G0GWL2"/>
<reference evidence="7 8" key="1">
    <citation type="journal article" date="2015" name="Nature">
        <title>rRNA introns, odd ribosomes, and small enigmatic genomes across a large radiation of phyla.</title>
        <authorList>
            <person name="Brown C.T."/>
            <person name="Hug L.A."/>
            <person name="Thomas B.C."/>
            <person name="Sharon I."/>
            <person name="Castelle C.J."/>
            <person name="Singh A."/>
            <person name="Wilkins M.J."/>
            <person name="Williams K.H."/>
            <person name="Banfield J.F."/>
        </authorList>
    </citation>
    <scope>NUCLEOTIDE SEQUENCE [LARGE SCALE GENOMIC DNA]</scope>
</reference>
<dbReference type="Pfam" id="PF02826">
    <property type="entry name" value="2-Hacid_dh_C"/>
    <property type="match status" value="1"/>
</dbReference>
<dbReference type="InterPro" id="IPR036291">
    <property type="entry name" value="NAD(P)-bd_dom_sf"/>
</dbReference>
<comment type="similarity">
    <text evidence="1 4">Belongs to the D-isomer specific 2-hydroxyacid dehydrogenase family.</text>
</comment>
<evidence type="ECO:0000256" key="4">
    <source>
        <dbReference type="RuleBase" id="RU003719"/>
    </source>
</evidence>
<dbReference type="InterPro" id="IPR029752">
    <property type="entry name" value="D-isomer_DH_CS1"/>
</dbReference>
<dbReference type="PROSITE" id="PS00670">
    <property type="entry name" value="D_2_HYDROXYACID_DH_2"/>
    <property type="match status" value="1"/>
</dbReference>
<dbReference type="GO" id="GO:0051287">
    <property type="term" value="F:NAD binding"/>
    <property type="evidence" value="ECO:0007669"/>
    <property type="project" value="InterPro"/>
</dbReference>
<keyword evidence="2 4" id="KW-0560">Oxidoreductase</keyword>
<protein>
    <submittedName>
        <fullName evidence="7">D-isomer specific 2-hydroxyacid dehydrogenase NAD-binding protein</fullName>
    </submittedName>
</protein>
<comment type="caution">
    <text evidence="7">The sequence shown here is derived from an EMBL/GenBank/DDBJ whole genome shotgun (WGS) entry which is preliminary data.</text>
</comment>
<dbReference type="SUPFAM" id="SSF51735">
    <property type="entry name" value="NAD(P)-binding Rossmann-fold domains"/>
    <property type="match status" value="1"/>
</dbReference>
<evidence type="ECO:0000256" key="3">
    <source>
        <dbReference type="ARBA" id="ARBA00023027"/>
    </source>
</evidence>
<name>A0A0G0GWL2_9BACT</name>
<proteinExistence type="inferred from homology"/>
<accession>A0A0G0GWL2</accession>
<dbReference type="GO" id="GO:0008720">
    <property type="term" value="F:D-lactate dehydrogenase (NAD+) activity"/>
    <property type="evidence" value="ECO:0007669"/>
    <property type="project" value="TreeGrafter"/>
</dbReference>
<evidence type="ECO:0000259" key="6">
    <source>
        <dbReference type="Pfam" id="PF02826"/>
    </source>
</evidence>
<dbReference type="InterPro" id="IPR058205">
    <property type="entry name" value="D-LDH-like"/>
</dbReference>
<feature type="domain" description="D-isomer specific 2-hydroxyacid dehydrogenase catalytic" evidence="5">
    <location>
        <begin position="4"/>
        <end position="322"/>
    </location>
</feature>
<organism evidence="7 8">
    <name type="scientific">Candidatus Nomurabacteria bacterium GW2011_GWB1_37_5</name>
    <dbReference type="NCBI Taxonomy" id="1618742"/>
    <lineage>
        <taxon>Bacteria</taxon>
        <taxon>Candidatus Nomuraibacteriota</taxon>
    </lineage>
</organism>
<dbReference type="PROSITE" id="PS00065">
    <property type="entry name" value="D_2_HYDROXYACID_DH_1"/>
    <property type="match status" value="1"/>
</dbReference>
<gene>
    <name evidence="7" type="ORF">US50_C0016G0023</name>
</gene>
<dbReference type="InterPro" id="IPR029753">
    <property type="entry name" value="D-isomer_DH_CS"/>
</dbReference>
<dbReference type="PANTHER" id="PTHR43026">
    <property type="entry name" value="2-HYDROXYACID DEHYDROGENASE HOMOLOG 1-RELATED"/>
    <property type="match status" value="1"/>
</dbReference>
<evidence type="ECO:0000313" key="7">
    <source>
        <dbReference type="EMBL" id="KKQ35393.1"/>
    </source>
</evidence>
<keyword evidence="3" id="KW-0520">NAD</keyword>
<dbReference type="InterPro" id="IPR006139">
    <property type="entry name" value="D-isomer_2_OHA_DH_cat_dom"/>
</dbReference>